<evidence type="ECO:0000256" key="4">
    <source>
        <dbReference type="ARBA" id="ARBA00022525"/>
    </source>
</evidence>
<feature type="domain" description="Peptidase metallopeptidase" evidence="10">
    <location>
        <begin position="20"/>
        <end position="187"/>
    </location>
</feature>
<dbReference type="GO" id="GO:0006508">
    <property type="term" value="P:proteolysis"/>
    <property type="evidence" value="ECO:0007669"/>
    <property type="project" value="UniProtKB-KW"/>
</dbReference>
<dbReference type="AlphaFoldDB" id="A0A410V4D4"/>
<evidence type="ECO:0000313" key="13">
    <source>
        <dbReference type="Proteomes" id="UP000593880"/>
    </source>
</evidence>
<reference evidence="11" key="1">
    <citation type="journal article" date="2014" name="Int. J. Syst. Evol. Microbiol.">
        <title>Complete genome sequence of Corynebacterium casei LMG S-19264T (=DSM 44701T), isolated from a smear-ripened cheese.</title>
        <authorList>
            <consortium name="US DOE Joint Genome Institute (JGI-PGF)"/>
            <person name="Walter F."/>
            <person name="Albersmeier A."/>
            <person name="Kalinowski J."/>
            <person name="Ruckert C."/>
        </authorList>
    </citation>
    <scope>NUCLEOTIDE SEQUENCE</scope>
    <source>
        <strain evidence="11">CGMCC 1.15034</strain>
    </source>
</reference>
<dbReference type="EMBL" id="CP030057">
    <property type="protein sequence ID" value="QOZ59651.1"/>
    <property type="molecule type" value="Genomic_DNA"/>
</dbReference>
<evidence type="ECO:0000256" key="6">
    <source>
        <dbReference type="ARBA" id="ARBA00022723"/>
    </source>
</evidence>
<dbReference type="SMART" id="SM00235">
    <property type="entry name" value="ZnMc"/>
    <property type="match status" value="1"/>
</dbReference>
<protein>
    <submittedName>
        <fullName evidence="11">Protease</fullName>
    </submittedName>
</protein>
<keyword evidence="5 11" id="KW-0645">Protease</keyword>
<keyword evidence="13" id="KW-1185">Reference proteome</keyword>
<accession>A0A410V4D4</accession>
<dbReference type="RefSeq" id="WP_128965254.1">
    <property type="nucleotide sequence ID" value="NZ_BMHC01000014.1"/>
</dbReference>
<comment type="cofactor">
    <cofactor evidence="1">
        <name>Ca(2+)</name>
        <dbReference type="ChEBI" id="CHEBI:29108"/>
    </cofactor>
</comment>
<dbReference type="PRINTS" id="PR00313">
    <property type="entry name" value="CABNDNGRPT"/>
</dbReference>
<dbReference type="InterPro" id="IPR013858">
    <property type="entry name" value="Peptidase_M10B_C"/>
</dbReference>
<evidence type="ECO:0000256" key="8">
    <source>
        <dbReference type="ARBA" id="ARBA00022801"/>
    </source>
</evidence>
<keyword evidence="4" id="KW-0964">Secreted</keyword>
<keyword evidence="7" id="KW-0677">Repeat</keyword>
<evidence type="ECO:0000256" key="1">
    <source>
        <dbReference type="ARBA" id="ARBA00001913"/>
    </source>
</evidence>
<dbReference type="InterPro" id="IPR018511">
    <property type="entry name" value="Hemolysin-typ_Ca-bd_CS"/>
</dbReference>
<dbReference type="EMBL" id="BMHC01000014">
    <property type="protein sequence ID" value="GGI29136.1"/>
    <property type="molecule type" value="Genomic_DNA"/>
</dbReference>
<dbReference type="InterPro" id="IPR001818">
    <property type="entry name" value="Pept_M10_metallopeptidase"/>
</dbReference>
<reference evidence="11" key="3">
    <citation type="submission" date="2022-12" db="EMBL/GenBank/DDBJ databases">
        <authorList>
            <person name="Sun Q."/>
            <person name="Zhou Y."/>
        </authorList>
    </citation>
    <scope>NUCLEOTIDE SEQUENCE</scope>
    <source>
        <strain evidence="11">CGMCC 1.15034</strain>
    </source>
</reference>
<dbReference type="Pfam" id="PF07483">
    <property type="entry name" value="W_rich_C"/>
    <property type="match status" value="3"/>
</dbReference>
<dbReference type="Proteomes" id="UP000593880">
    <property type="component" value="Chromosome"/>
</dbReference>
<evidence type="ECO:0000259" key="10">
    <source>
        <dbReference type="SMART" id="SM00235"/>
    </source>
</evidence>
<dbReference type="OrthoDB" id="223957at2"/>
<sequence>MATAVNVSATNNADIDGLLAGVKWSGTISYSFPTSSATYAYPYSGGDSEPTTSGFSSAPTQMQSAINYAIALIKSYTNASISYNGTGSSDIMIAQSPAANPTSYAYYPGNYAAGGDVWFGTQYDYTQAQLGNYYFTTALHELGHAFGLKHSQETGGVANVAVPTAHDDSEYTVMSYRSYVGGPLTGYTNEQYGYPETYMANDILALQTLYGANFTTQSSNTVYTWSPTTGQEFINGVGQLADGGGVGGSANRIYETVWDGGGVDTYDLSNYTTNLTINLNAGASSVFSTTQLAYLGNGHYASGNVYNAYLYNGDTRSLIDNATGGSGNDTIIGNAIANVLKGGGGNDTITGGGGNDTIDGGAGTDTAVYSGNQANYSISYNSTTHAFTIIDQRSGSPDGTDTVTNVEYFQFADGTVASDAFLAPAVVIEHAGSTSLGQINSHYFLDPAAGGIGPEVMLNGAPLAAGQFSGWSPVGAEKLSSGYGLAMESSSGQFIIWTLDDSGNYVTNAAPISGTSAALENYETSFHQDLNGDGTIGIPASALPSTTIEAHGATSLVQVGSNYFLNPTAGGSGPEVMLNGAPLASGQFSGWSPVGAEKLSSGYELAMESSSGQFIIWTLDNSGNYVTNAAPVAGTSTTLENYEPSFQQDLNGDGVIGVPSGTSVTTIEAFGATSLVQIGSNYFLNPTAGGSGPEVMLQGAPLAAGQFTGWSPMAAEKTSNGFIFAMHSSGSDQFIIWTLDNNANYVTNTAPMSGSSTALKSYEASFQQDLNGDGVISPASAAPAAPADNVAHDTSTHDTADLIHAILSQHPGFLLS</sequence>
<comment type="subcellular location">
    <subcellularLocation>
        <location evidence="2">Secreted</location>
    </subcellularLocation>
</comment>
<dbReference type="GO" id="GO:0004222">
    <property type="term" value="F:metalloendopeptidase activity"/>
    <property type="evidence" value="ECO:0007669"/>
    <property type="project" value="InterPro"/>
</dbReference>
<evidence type="ECO:0000256" key="3">
    <source>
        <dbReference type="ARBA" id="ARBA00009490"/>
    </source>
</evidence>
<dbReference type="CDD" id="cd04277">
    <property type="entry name" value="ZnMc_serralysin_like"/>
    <property type="match status" value="1"/>
</dbReference>
<comment type="similarity">
    <text evidence="3">Belongs to the peptidase M10B family.</text>
</comment>
<dbReference type="InterPro" id="IPR024079">
    <property type="entry name" value="MetalloPept_cat_dom_sf"/>
</dbReference>
<dbReference type="Pfam" id="PF00353">
    <property type="entry name" value="HemolysinCabind"/>
    <property type="match status" value="1"/>
</dbReference>
<evidence type="ECO:0000256" key="2">
    <source>
        <dbReference type="ARBA" id="ARBA00004613"/>
    </source>
</evidence>
<dbReference type="SUPFAM" id="SSF55486">
    <property type="entry name" value="Metalloproteases ('zincins'), catalytic domain"/>
    <property type="match status" value="1"/>
</dbReference>
<dbReference type="Pfam" id="PF00413">
    <property type="entry name" value="Peptidase_M10"/>
    <property type="match status" value="1"/>
</dbReference>
<dbReference type="Pfam" id="PF08548">
    <property type="entry name" value="Peptidase_M10_C"/>
    <property type="match status" value="1"/>
</dbReference>
<dbReference type="Gene3D" id="2.150.10.10">
    <property type="entry name" value="Serralysin-like metalloprotease, C-terminal"/>
    <property type="match status" value="1"/>
</dbReference>
<dbReference type="GO" id="GO:0005615">
    <property type="term" value="C:extracellular space"/>
    <property type="evidence" value="ECO:0007669"/>
    <property type="project" value="InterPro"/>
</dbReference>
<organism evidence="11 14">
    <name type="scientific">Bradyrhizobium guangdongense</name>
    <dbReference type="NCBI Taxonomy" id="1325090"/>
    <lineage>
        <taxon>Bacteria</taxon>
        <taxon>Pseudomonadati</taxon>
        <taxon>Pseudomonadota</taxon>
        <taxon>Alphaproteobacteria</taxon>
        <taxon>Hyphomicrobiales</taxon>
        <taxon>Nitrobacteraceae</taxon>
        <taxon>Bradyrhizobium</taxon>
    </lineage>
</organism>
<keyword evidence="8" id="KW-0378">Hydrolase</keyword>
<evidence type="ECO:0000256" key="7">
    <source>
        <dbReference type="ARBA" id="ARBA00022737"/>
    </source>
</evidence>
<evidence type="ECO:0000256" key="5">
    <source>
        <dbReference type="ARBA" id="ARBA00022670"/>
    </source>
</evidence>
<dbReference type="Gene3D" id="3.40.390.10">
    <property type="entry name" value="Collagenase (Catalytic Domain)"/>
    <property type="match status" value="1"/>
</dbReference>
<dbReference type="InterPro" id="IPR011049">
    <property type="entry name" value="Serralysin-like_metalloprot_C"/>
</dbReference>
<gene>
    <name evidence="11" type="ORF">GCM10010987_52890</name>
    <name evidence="12" type="ORF">XH86_13620</name>
</gene>
<reference evidence="12 13" key="2">
    <citation type="submission" date="2018-06" db="EMBL/GenBank/DDBJ databases">
        <title>Comparative genomics of rhizobia nodulating Arachis hypogaea in China.</title>
        <authorList>
            <person name="Li Y."/>
        </authorList>
    </citation>
    <scope>NUCLEOTIDE SEQUENCE [LARGE SCALE GENOMIC DNA]</scope>
    <source>
        <strain evidence="12 13">CCBAU 51658</strain>
    </source>
</reference>
<dbReference type="InterPro" id="IPR006026">
    <property type="entry name" value="Peptidase_Metallo"/>
</dbReference>
<dbReference type="GO" id="GO:0008270">
    <property type="term" value="F:zinc ion binding"/>
    <property type="evidence" value="ECO:0007669"/>
    <property type="project" value="InterPro"/>
</dbReference>
<dbReference type="InterPro" id="IPR001343">
    <property type="entry name" value="Hemolysn_Ca-bd"/>
</dbReference>
<dbReference type="InterPro" id="IPR034033">
    <property type="entry name" value="Serralysin-like"/>
</dbReference>
<evidence type="ECO:0000256" key="9">
    <source>
        <dbReference type="ARBA" id="ARBA00022833"/>
    </source>
</evidence>
<evidence type="ECO:0000313" key="14">
    <source>
        <dbReference type="Proteomes" id="UP000625079"/>
    </source>
</evidence>
<keyword evidence="6" id="KW-0479">Metal-binding</keyword>
<proteinExistence type="inferred from homology"/>
<evidence type="ECO:0000313" key="12">
    <source>
        <dbReference type="EMBL" id="QOZ59651.1"/>
    </source>
</evidence>
<dbReference type="PROSITE" id="PS00330">
    <property type="entry name" value="HEMOLYSIN_CALCIUM"/>
    <property type="match status" value="1"/>
</dbReference>
<dbReference type="GO" id="GO:0031012">
    <property type="term" value="C:extracellular matrix"/>
    <property type="evidence" value="ECO:0007669"/>
    <property type="project" value="InterPro"/>
</dbReference>
<dbReference type="GO" id="GO:0005509">
    <property type="term" value="F:calcium ion binding"/>
    <property type="evidence" value="ECO:0007669"/>
    <property type="project" value="InterPro"/>
</dbReference>
<dbReference type="Proteomes" id="UP000625079">
    <property type="component" value="Unassembled WGS sequence"/>
</dbReference>
<name>A0A410V4D4_9BRAD</name>
<dbReference type="InterPro" id="IPR011121">
    <property type="entry name" value="Trp-rich_dom"/>
</dbReference>
<keyword evidence="9" id="KW-0862">Zinc</keyword>
<evidence type="ECO:0000313" key="11">
    <source>
        <dbReference type="EMBL" id="GGI29136.1"/>
    </source>
</evidence>
<dbReference type="SUPFAM" id="SSF51120">
    <property type="entry name" value="beta-Roll"/>
    <property type="match status" value="1"/>
</dbReference>